<feature type="compositionally biased region" description="Pro residues" evidence="1">
    <location>
        <begin position="33"/>
        <end position="43"/>
    </location>
</feature>
<evidence type="ECO:0000313" key="3">
    <source>
        <dbReference type="EMBL" id="MDU0343107.1"/>
    </source>
</evidence>
<organism evidence="3 4">
    <name type="scientific">Bosea rubneri</name>
    <dbReference type="NCBI Taxonomy" id="3075434"/>
    <lineage>
        <taxon>Bacteria</taxon>
        <taxon>Pseudomonadati</taxon>
        <taxon>Pseudomonadota</taxon>
        <taxon>Alphaproteobacteria</taxon>
        <taxon>Hyphomicrobiales</taxon>
        <taxon>Boseaceae</taxon>
        <taxon>Bosea</taxon>
    </lineage>
</organism>
<accession>A0ABU3SFF6</accession>
<name>A0ABU3SFF6_9HYPH</name>
<dbReference type="RefSeq" id="WP_316020847.1">
    <property type="nucleotide sequence ID" value="NZ_JAWDID010000058.1"/>
</dbReference>
<sequence length="116" mass="11426">MARGRTGTTVLALLIGLGLGAGQAFAQAATPAQPSPTPSPPAQPGVGPQTTHPAQVDKGQNMILPSAGQAGQSAAPTMVYDCEKKPQDCTTPASPADQADKPALSPPPAAAPPAKP</sequence>
<feature type="signal peptide" evidence="2">
    <location>
        <begin position="1"/>
        <end position="26"/>
    </location>
</feature>
<keyword evidence="2" id="KW-0732">Signal</keyword>
<keyword evidence="4" id="KW-1185">Reference proteome</keyword>
<feature type="region of interest" description="Disordered" evidence="1">
    <location>
        <begin position="24"/>
        <end position="116"/>
    </location>
</feature>
<dbReference type="Proteomes" id="UP001254257">
    <property type="component" value="Unassembled WGS sequence"/>
</dbReference>
<dbReference type="EMBL" id="JAWDID010000058">
    <property type="protein sequence ID" value="MDU0343107.1"/>
    <property type="molecule type" value="Genomic_DNA"/>
</dbReference>
<evidence type="ECO:0000313" key="4">
    <source>
        <dbReference type="Proteomes" id="UP001254257"/>
    </source>
</evidence>
<feature type="compositionally biased region" description="Pro residues" evidence="1">
    <location>
        <begin position="104"/>
        <end position="116"/>
    </location>
</feature>
<comment type="caution">
    <text evidence="3">The sequence shown here is derived from an EMBL/GenBank/DDBJ whole genome shotgun (WGS) entry which is preliminary data.</text>
</comment>
<reference evidence="3 4" key="1">
    <citation type="submission" date="2023-09" db="EMBL/GenBank/DDBJ databases">
        <title>Whole genome shotgun sequencing (WGS) of Bosea sp. ZW T0_25, isolated from stored onions (Allium cepa).</title>
        <authorList>
            <person name="Stoll D.A."/>
            <person name="Huch M."/>
        </authorList>
    </citation>
    <scope>NUCLEOTIDE SEQUENCE [LARGE SCALE GENOMIC DNA]</scope>
    <source>
        <strain evidence="3 4">ZW T0_25</strain>
    </source>
</reference>
<gene>
    <name evidence="3" type="ORF">RKE40_24690</name>
</gene>
<evidence type="ECO:0000256" key="2">
    <source>
        <dbReference type="SAM" id="SignalP"/>
    </source>
</evidence>
<feature type="chain" id="PRO_5046511262" evidence="2">
    <location>
        <begin position="27"/>
        <end position="116"/>
    </location>
</feature>
<evidence type="ECO:0000256" key="1">
    <source>
        <dbReference type="SAM" id="MobiDB-lite"/>
    </source>
</evidence>
<proteinExistence type="predicted"/>
<protein>
    <submittedName>
        <fullName evidence="3">Uncharacterized protein</fullName>
    </submittedName>
</protein>